<evidence type="ECO:0000313" key="6">
    <source>
        <dbReference type="Proteomes" id="UP000676310"/>
    </source>
</evidence>
<dbReference type="InterPro" id="IPR050936">
    <property type="entry name" value="AP-1-like"/>
</dbReference>
<sequence>MSHARYMSWPDAHVLTMAPIYSPSGAANEYPSPAASRRPSECFSEMSMSSSRRGSLAGFASDMESTGQWQSVGSESKSPLAQFGFFKSLTDKKTTRDGQPPKRRGPKPDSKPALTRRQELNRQAQRTHRERKELYIKALEQEVIRLKDTFAATSRERDAFAEENRRLRELLMAHGISFDTSSPASNGMGRVDSSAYGSSTGSVSGYGPGSASTGYTSSPTRGSGSHDDWDRLRFNVRPIALPFSSTPAVMRLRLFSSFCSTSARATLHGPHAVFNEEKYPHQMPDVKMPDLMKLLDLSNRLPLDGEITPIMAWAKILQDENIRDLSKQDIELIKTELLAKVRCYGFGAVLEEFEVSDALMTVLAGKFSNGPTPA</sequence>
<dbReference type="Gene3D" id="1.20.5.170">
    <property type="match status" value="1"/>
</dbReference>
<dbReference type="OrthoDB" id="2590011at2759"/>
<proteinExistence type="predicted"/>
<gene>
    <name evidence="5" type="ORF">ALTATR162_LOCUS7251</name>
</gene>
<feature type="compositionally biased region" description="Low complexity" evidence="3">
    <location>
        <begin position="195"/>
        <end position="205"/>
    </location>
</feature>
<dbReference type="CDD" id="cd14688">
    <property type="entry name" value="bZIP_YAP"/>
    <property type="match status" value="1"/>
</dbReference>
<dbReference type="PANTHER" id="PTHR40621">
    <property type="entry name" value="TRANSCRIPTION FACTOR KAPC-RELATED"/>
    <property type="match status" value="1"/>
</dbReference>
<protein>
    <recommendedName>
        <fullName evidence="4">BZIP domain-containing protein</fullName>
    </recommendedName>
</protein>
<keyword evidence="6" id="KW-1185">Reference proteome</keyword>
<dbReference type="GO" id="GO:0000976">
    <property type="term" value="F:transcription cis-regulatory region binding"/>
    <property type="evidence" value="ECO:0007669"/>
    <property type="project" value="InterPro"/>
</dbReference>
<keyword evidence="2" id="KW-0539">Nucleus</keyword>
<comment type="caution">
    <text evidence="5">The sequence shown here is derived from an EMBL/GenBank/DDBJ whole genome shotgun (WGS) entry which is preliminary data.</text>
</comment>
<dbReference type="AlphaFoldDB" id="A0A8J2N7Y7"/>
<name>A0A8J2N7Y7_9PLEO</name>
<evidence type="ECO:0000256" key="3">
    <source>
        <dbReference type="SAM" id="MobiDB-lite"/>
    </source>
</evidence>
<organism evidence="5 6">
    <name type="scientific">Alternaria atra</name>
    <dbReference type="NCBI Taxonomy" id="119953"/>
    <lineage>
        <taxon>Eukaryota</taxon>
        <taxon>Fungi</taxon>
        <taxon>Dikarya</taxon>
        <taxon>Ascomycota</taxon>
        <taxon>Pezizomycotina</taxon>
        <taxon>Dothideomycetes</taxon>
        <taxon>Pleosporomycetidae</taxon>
        <taxon>Pleosporales</taxon>
        <taxon>Pleosporineae</taxon>
        <taxon>Pleosporaceae</taxon>
        <taxon>Alternaria</taxon>
        <taxon>Alternaria sect. Ulocladioides</taxon>
    </lineage>
</organism>
<feature type="compositionally biased region" description="Basic and acidic residues" evidence="3">
    <location>
        <begin position="89"/>
        <end position="120"/>
    </location>
</feature>
<dbReference type="InterPro" id="IPR046347">
    <property type="entry name" value="bZIP_sf"/>
</dbReference>
<dbReference type="SUPFAM" id="SSF57959">
    <property type="entry name" value="Leucine zipper domain"/>
    <property type="match status" value="1"/>
</dbReference>
<feature type="region of interest" description="Disordered" evidence="3">
    <location>
        <begin position="24"/>
        <end position="62"/>
    </location>
</feature>
<dbReference type="RefSeq" id="XP_043170814.1">
    <property type="nucleotide sequence ID" value="XM_043314879.1"/>
</dbReference>
<comment type="subcellular location">
    <subcellularLocation>
        <location evidence="1">Nucleus</location>
    </subcellularLocation>
</comment>
<accession>A0A8J2N7Y7</accession>
<feature type="domain" description="BZIP" evidence="4">
    <location>
        <begin position="108"/>
        <end position="173"/>
    </location>
</feature>
<feature type="compositionally biased region" description="Polar residues" evidence="3">
    <location>
        <begin position="211"/>
        <end position="223"/>
    </location>
</feature>
<evidence type="ECO:0000256" key="2">
    <source>
        <dbReference type="ARBA" id="ARBA00023242"/>
    </source>
</evidence>
<reference evidence="5" key="1">
    <citation type="submission" date="2021-05" db="EMBL/GenBank/DDBJ databases">
        <authorList>
            <person name="Stam R."/>
        </authorList>
    </citation>
    <scope>NUCLEOTIDE SEQUENCE</scope>
    <source>
        <strain evidence="5">CS162</strain>
    </source>
</reference>
<dbReference type="Proteomes" id="UP000676310">
    <property type="component" value="Unassembled WGS sequence"/>
</dbReference>
<dbReference type="SMART" id="SM00338">
    <property type="entry name" value="BRLZ"/>
    <property type="match status" value="1"/>
</dbReference>
<evidence type="ECO:0000313" key="5">
    <source>
        <dbReference type="EMBL" id="CAG5170930.1"/>
    </source>
</evidence>
<evidence type="ECO:0000259" key="4">
    <source>
        <dbReference type="SMART" id="SM00338"/>
    </source>
</evidence>
<feature type="compositionally biased region" description="Low complexity" evidence="3">
    <location>
        <begin position="41"/>
        <end position="55"/>
    </location>
</feature>
<dbReference type="EMBL" id="CAJRGZ010000022">
    <property type="protein sequence ID" value="CAG5170930.1"/>
    <property type="molecule type" value="Genomic_DNA"/>
</dbReference>
<dbReference type="GO" id="GO:0090575">
    <property type="term" value="C:RNA polymerase II transcription regulator complex"/>
    <property type="evidence" value="ECO:0007669"/>
    <property type="project" value="TreeGrafter"/>
</dbReference>
<dbReference type="GO" id="GO:0001228">
    <property type="term" value="F:DNA-binding transcription activator activity, RNA polymerase II-specific"/>
    <property type="evidence" value="ECO:0007669"/>
    <property type="project" value="TreeGrafter"/>
</dbReference>
<feature type="region of interest" description="Disordered" evidence="3">
    <location>
        <begin position="195"/>
        <end position="227"/>
    </location>
</feature>
<feature type="region of interest" description="Disordered" evidence="3">
    <location>
        <begin position="87"/>
        <end position="131"/>
    </location>
</feature>
<dbReference type="GeneID" id="67019231"/>
<dbReference type="PANTHER" id="PTHR40621:SF6">
    <property type="entry name" value="AP-1-LIKE TRANSCRIPTION FACTOR YAP1-RELATED"/>
    <property type="match status" value="1"/>
</dbReference>
<dbReference type="InterPro" id="IPR004827">
    <property type="entry name" value="bZIP"/>
</dbReference>
<evidence type="ECO:0000256" key="1">
    <source>
        <dbReference type="ARBA" id="ARBA00004123"/>
    </source>
</evidence>